<comment type="subcellular location">
    <subcellularLocation>
        <location evidence="9">Cell membrane</location>
        <topology evidence="9">Multi-pass membrane protein</topology>
    </subcellularLocation>
    <subcellularLocation>
        <location evidence="1">Membrane</location>
        <topology evidence="1">Multi-pass membrane protein</topology>
    </subcellularLocation>
</comment>
<dbReference type="GO" id="GO:0005886">
    <property type="term" value="C:plasma membrane"/>
    <property type="evidence" value="ECO:0007669"/>
    <property type="project" value="UniProtKB-SubCell"/>
</dbReference>
<proteinExistence type="inferred from homology"/>
<keyword evidence="11" id="KW-1185">Reference proteome</keyword>
<dbReference type="PANTHER" id="PTHR21137:SF42">
    <property type="entry name" value="ODORANT RECEPTOR 83A"/>
    <property type="match status" value="1"/>
</dbReference>
<sequence>MSWNDDISYAFTLHKFVALPIGVWPLQKYDIFSRMRSVVCGLSLSAMMIVLILEVTCGDNSMYTKLDAIMLLTCNLVSVLKLLFYHLYADNLIHNFSSAVDDYLAIDTEKKRAIMRRHAFLGKIICYNVVFPAYVASTIFMIMPLITSNESAQVNISIKNPAENLAFPMMWTLRDFHISQNSYIWISIVQYILLMLNSSCNCGNDSLFLAIMLHVCGQIELLKIDFSKFGVTSKNLNKDFSMLISRHCYLMNNAELLIEVISVVLLVQILISCLLICFIGFQLILGIKFHDMVMITKTSTVLITLLLQLFFYSFVGDYLKCQTEEIAFSIYSCNWQNFSMKLKRNILFVIMRSQTPIQLLAGRYIIINIETYMSILKSSLSYLSVLRVMVDG</sequence>
<evidence type="ECO:0000256" key="2">
    <source>
        <dbReference type="ARBA" id="ARBA00022606"/>
    </source>
</evidence>
<evidence type="ECO:0000256" key="5">
    <source>
        <dbReference type="ARBA" id="ARBA00022989"/>
    </source>
</evidence>
<keyword evidence="7 9" id="KW-0675">Receptor</keyword>
<keyword evidence="2 9" id="KW-0716">Sensory transduction</keyword>
<comment type="caution">
    <text evidence="10">The sequence shown here is derived from an EMBL/GenBank/DDBJ whole genome shotgun (WGS) entry which is preliminary data.</text>
</comment>
<evidence type="ECO:0000256" key="6">
    <source>
        <dbReference type="ARBA" id="ARBA00023136"/>
    </source>
</evidence>
<feature type="transmembrane region" description="Helical" evidence="9">
    <location>
        <begin position="260"/>
        <end position="287"/>
    </location>
</feature>
<reference evidence="10 11" key="1">
    <citation type="submission" date="2023-03" db="EMBL/GenBank/DDBJ databases">
        <title>High recombination rates correlate with genetic variation in Cardiocondyla obscurior ants.</title>
        <authorList>
            <person name="Errbii M."/>
        </authorList>
    </citation>
    <scope>NUCLEOTIDE SEQUENCE [LARGE SCALE GENOMIC DNA]</scope>
    <source>
        <strain evidence="10">Alpha-2009</strain>
        <tissue evidence="10">Whole body</tissue>
    </source>
</reference>
<feature type="transmembrane region" description="Helical" evidence="9">
    <location>
        <begin position="299"/>
        <end position="319"/>
    </location>
</feature>
<comment type="similarity">
    <text evidence="9">Belongs to the insect chemoreceptor superfamily. Heteromeric odorant receptor channel (TC 1.A.69) family.</text>
</comment>
<evidence type="ECO:0000256" key="1">
    <source>
        <dbReference type="ARBA" id="ARBA00004141"/>
    </source>
</evidence>
<keyword evidence="3 9" id="KW-0812">Transmembrane</keyword>
<keyword evidence="4 9" id="KW-0552">Olfaction</keyword>
<organism evidence="10 11">
    <name type="scientific">Cardiocondyla obscurior</name>
    <dbReference type="NCBI Taxonomy" id="286306"/>
    <lineage>
        <taxon>Eukaryota</taxon>
        <taxon>Metazoa</taxon>
        <taxon>Ecdysozoa</taxon>
        <taxon>Arthropoda</taxon>
        <taxon>Hexapoda</taxon>
        <taxon>Insecta</taxon>
        <taxon>Pterygota</taxon>
        <taxon>Neoptera</taxon>
        <taxon>Endopterygota</taxon>
        <taxon>Hymenoptera</taxon>
        <taxon>Apocrita</taxon>
        <taxon>Aculeata</taxon>
        <taxon>Formicoidea</taxon>
        <taxon>Formicidae</taxon>
        <taxon>Myrmicinae</taxon>
        <taxon>Cardiocondyla</taxon>
    </lineage>
</organism>
<evidence type="ECO:0000256" key="7">
    <source>
        <dbReference type="ARBA" id="ARBA00023170"/>
    </source>
</evidence>
<evidence type="ECO:0000256" key="4">
    <source>
        <dbReference type="ARBA" id="ARBA00022725"/>
    </source>
</evidence>
<accession>A0AAW2GRG9</accession>
<feature type="transmembrane region" description="Helical" evidence="9">
    <location>
        <begin position="38"/>
        <end position="56"/>
    </location>
</feature>
<dbReference type="PANTHER" id="PTHR21137">
    <property type="entry name" value="ODORANT RECEPTOR"/>
    <property type="match status" value="1"/>
</dbReference>
<keyword evidence="6 9" id="KW-0472">Membrane</keyword>
<dbReference type="GO" id="GO:0004984">
    <property type="term" value="F:olfactory receptor activity"/>
    <property type="evidence" value="ECO:0007669"/>
    <property type="project" value="InterPro"/>
</dbReference>
<gene>
    <name evidence="10" type="ORF">PUN28_001864</name>
</gene>
<dbReference type="Proteomes" id="UP001430953">
    <property type="component" value="Unassembled WGS sequence"/>
</dbReference>
<name>A0AAW2GRG9_9HYME</name>
<dbReference type="InterPro" id="IPR004117">
    <property type="entry name" value="7tm6_olfct_rcpt"/>
</dbReference>
<dbReference type="Pfam" id="PF02949">
    <property type="entry name" value="7tm_6"/>
    <property type="match status" value="1"/>
</dbReference>
<feature type="transmembrane region" description="Helical" evidence="9">
    <location>
        <begin position="120"/>
        <end position="146"/>
    </location>
</feature>
<feature type="transmembrane region" description="Helical" evidence="9">
    <location>
        <begin position="68"/>
        <end position="88"/>
    </location>
</feature>
<dbReference type="EMBL" id="JADYXP020000002">
    <property type="protein sequence ID" value="KAL0129892.1"/>
    <property type="molecule type" value="Genomic_DNA"/>
</dbReference>
<dbReference type="GO" id="GO:0005549">
    <property type="term" value="F:odorant binding"/>
    <property type="evidence" value="ECO:0007669"/>
    <property type="project" value="InterPro"/>
</dbReference>
<keyword evidence="5 9" id="KW-1133">Transmembrane helix</keyword>
<evidence type="ECO:0000256" key="9">
    <source>
        <dbReference type="RuleBase" id="RU351113"/>
    </source>
</evidence>
<keyword evidence="8 9" id="KW-0807">Transducer</keyword>
<evidence type="ECO:0000256" key="8">
    <source>
        <dbReference type="ARBA" id="ARBA00023224"/>
    </source>
</evidence>
<evidence type="ECO:0000313" key="11">
    <source>
        <dbReference type="Proteomes" id="UP001430953"/>
    </source>
</evidence>
<dbReference type="GO" id="GO:0007165">
    <property type="term" value="P:signal transduction"/>
    <property type="evidence" value="ECO:0007669"/>
    <property type="project" value="UniProtKB-KW"/>
</dbReference>
<protein>
    <recommendedName>
        <fullName evidence="9">Odorant receptor</fullName>
    </recommendedName>
</protein>
<dbReference type="AlphaFoldDB" id="A0AAW2GRG9"/>
<comment type="caution">
    <text evidence="9">Lacks conserved residue(s) required for the propagation of feature annotation.</text>
</comment>
<evidence type="ECO:0000256" key="3">
    <source>
        <dbReference type="ARBA" id="ARBA00022692"/>
    </source>
</evidence>
<evidence type="ECO:0000313" key="10">
    <source>
        <dbReference type="EMBL" id="KAL0129892.1"/>
    </source>
</evidence>